<keyword evidence="7" id="KW-0544">Nucleosome core</keyword>
<comment type="similarity">
    <text evidence="3">Belongs to the histone H3 family.</text>
</comment>
<dbReference type="EMBL" id="KQ965831">
    <property type="protein sequence ID" value="KXS10268.1"/>
    <property type="molecule type" value="Genomic_DNA"/>
</dbReference>
<dbReference type="STRING" id="1344416.A0A139A0W8"/>
<evidence type="ECO:0000256" key="1">
    <source>
        <dbReference type="ARBA" id="ARBA00004123"/>
    </source>
</evidence>
<dbReference type="AlphaFoldDB" id="A0A139A0W8"/>
<accession>A0A139A0W8</accession>
<evidence type="ECO:0000256" key="2">
    <source>
        <dbReference type="ARBA" id="ARBA00004286"/>
    </source>
</evidence>
<evidence type="ECO:0000313" key="11">
    <source>
        <dbReference type="Proteomes" id="UP000070544"/>
    </source>
</evidence>
<reference evidence="10 11" key="1">
    <citation type="journal article" date="2015" name="Genome Biol. Evol.">
        <title>Phylogenomic analyses indicate that early fungi evolved digesting cell walls of algal ancestors of land plants.</title>
        <authorList>
            <person name="Chang Y."/>
            <person name="Wang S."/>
            <person name="Sekimoto S."/>
            <person name="Aerts A.L."/>
            <person name="Choi C."/>
            <person name="Clum A."/>
            <person name="LaButti K.M."/>
            <person name="Lindquist E.A."/>
            <person name="Yee Ngan C."/>
            <person name="Ohm R.A."/>
            <person name="Salamov A.A."/>
            <person name="Grigoriev I.V."/>
            <person name="Spatafora J.W."/>
            <person name="Berbee M.L."/>
        </authorList>
    </citation>
    <scope>NUCLEOTIDE SEQUENCE [LARGE SCALE GENOMIC DNA]</scope>
    <source>
        <strain evidence="10 11">JEL478</strain>
    </source>
</reference>
<dbReference type="InterPro" id="IPR007125">
    <property type="entry name" value="H2A/H2B/H3"/>
</dbReference>
<dbReference type="Gene3D" id="1.10.20.10">
    <property type="entry name" value="Histone, subunit A"/>
    <property type="match status" value="1"/>
</dbReference>
<dbReference type="CDD" id="cd22911">
    <property type="entry name" value="HFD_H3"/>
    <property type="match status" value="1"/>
</dbReference>
<feature type="region of interest" description="Disordered" evidence="8">
    <location>
        <begin position="12"/>
        <end position="42"/>
    </location>
</feature>
<evidence type="ECO:0000313" key="10">
    <source>
        <dbReference type="EMBL" id="KXS10268.1"/>
    </source>
</evidence>
<evidence type="ECO:0000256" key="6">
    <source>
        <dbReference type="ARBA" id="ARBA00023242"/>
    </source>
</evidence>
<dbReference type="Pfam" id="PF00125">
    <property type="entry name" value="Histone"/>
    <property type="match status" value="1"/>
</dbReference>
<dbReference type="GO" id="GO:0046982">
    <property type="term" value="F:protein heterodimerization activity"/>
    <property type="evidence" value="ECO:0007669"/>
    <property type="project" value="InterPro"/>
</dbReference>
<evidence type="ECO:0000256" key="3">
    <source>
        <dbReference type="ARBA" id="ARBA00010343"/>
    </source>
</evidence>
<dbReference type="OrthoDB" id="5568081at2759"/>
<dbReference type="SUPFAM" id="SSF47113">
    <property type="entry name" value="Histone-fold"/>
    <property type="match status" value="1"/>
</dbReference>
<dbReference type="FunFam" id="1.10.20.10:FF:000085">
    <property type="entry name" value="Histone H3.2"/>
    <property type="match status" value="1"/>
</dbReference>
<dbReference type="GO" id="GO:0005634">
    <property type="term" value="C:nucleus"/>
    <property type="evidence" value="ECO:0007669"/>
    <property type="project" value="UniProtKB-SubCell"/>
</dbReference>
<evidence type="ECO:0000256" key="4">
    <source>
        <dbReference type="ARBA" id="ARBA00022454"/>
    </source>
</evidence>
<name>A0A139A0W8_GONPJ</name>
<gene>
    <name evidence="10" type="ORF">M427DRAFT_139705</name>
</gene>
<feature type="domain" description="Core Histone H2A/H2B/H3" evidence="9">
    <location>
        <begin position="66"/>
        <end position="126"/>
    </location>
</feature>
<keyword evidence="11" id="KW-1185">Reference proteome</keyword>
<dbReference type="PRINTS" id="PR00622">
    <property type="entry name" value="HISTONEH3"/>
</dbReference>
<dbReference type="InterPro" id="IPR000164">
    <property type="entry name" value="Histone_H3/CENP-A"/>
</dbReference>
<comment type="subcellular location">
    <subcellularLocation>
        <location evidence="2">Chromosome</location>
    </subcellularLocation>
    <subcellularLocation>
        <location evidence="1">Nucleus</location>
    </subcellularLocation>
</comment>
<dbReference type="PANTHER" id="PTHR11426">
    <property type="entry name" value="HISTONE H3"/>
    <property type="match status" value="1"/>
</dbReference>
<dbReference type="GO" id="GO:0030527">
    <property type="term" value="F:structural constituent of chromatin"/>
    <property type="evidence" value="ECO:0007669"/>
    <property type="project" value="InterPro"/>
</dbReference>
<dbReference type="Proteomes" id="UP000070544">
    <property type="component" value="Unassembled WGS sequence"/>
</dbReference>
<proteinExistence type="inferred from homology"/>
<keyword evidence="6" id="KW-0539">Nucleus</keyword>
<dbReference type="GO" id="GO:0003677">
    <property type="term" value="F:DNA binding"/>
    <property type="evidence" value="ECO:0007669"/>
    <property type="project" value="UniProtKB-KW"/>
</dbReference>
<sequence length="148" mass="16564">MVRTKLTVALSHANARPSGGKHSAKANPHNAPATGGIKRPHQYRPGTVALREIWKYQKIDPFADTLAREIEQDFKDDLSFQRAALLALQEASEMYLAQLFEDTNLACIHARRFIVQPKDLELAQRLRGDVARLIVKLPLLRNISGQAS</sequence>
<evidence type="ECO:0000256" key="8">
    <source>
        <dbReference type="SAM" id="MobiDB-lite"/>
    </source>
</evidence>
<keyword evidence="4" id="KW-0158">Chromosome</keyword>
<evidence type="ECO:0000256" key="5">
    <source>
        <dbReference type="ARBA" id="ARBA00023125"/>
    </source>
</evidence>
<evidence type="ECO:0000256" key="7">
    <source>
        <dbReference type="ARBA" id="ARBA00023269"/>
    </source>
</evidence>
<dbReference type="SMART" id="SM00428">
    <property type="entry name" value="H3"/>
    <property type="match status" value="1"/>
</dbReference>
<organism evidence="10 11">
    <name type="scientific">Gonapodya prolifera (strain JEL478)</name>
    <name type="common">Monoblepharis prolifera</name>
    <dbReference type="NCBI Taxonomy" id="1344416"/>
    <lineage>
        <taxon>Eukaryota</taxon>
        <taxon>Fungi</taxon>
        <taxon>Fungi incertae sedis</taxon>
        <taxon>Chytridiomycota</taxon>
        <taxon>Chytridiomycota incertae sedis</taxon>
        <taxon>Monoblepharidomycetes</taxon>
        <taxon>Monoblepharidales</taxon>
        <taxon>Gonapodyaceae</taxon>
        <taxon>Gonapodya</taxon>
    </lineage>
</organism>
<evidence type="ECO:0000259" key="9">
    <source>
        <dbReference type="Pfam" id="PF00125"/>
    </source>
</evidence>
<dbReference type="InterPro" id="IPR009072">
    <property type="entry name" value="Histone-fold"/>
</dbReference>
<dbReference type="GO" id="GO:0000786">
    <property type="term" value="C:nucleosome"/>
    <property type="evidence" value="ECO:0007669"/>
    <property type="project" value="UniProtKB-KW"/>
</dbReference>
<keyword evidence="5" id="KW-0238">DNA-binding</keyword>
<protein>
    <submittedName>
        <fullName evidence="10">Histone-fold-containing protein</fullName>
    </submittedName>
</protein>